<gene>
    <name evidence="1" type="ORF">B0H17DRAFT_1149813</name>
</gene>
<sequence>MSRQLPSCHAKSQFYSQIGTFTTDAYRTSSASIIPSMHNSDLEEMEELVAMVAGLSQMSLVIAQRCVDLQTQLPLAFNAAVVEAVAAALPPPTVLVKGVPRTLDQLDAAHPPGSGDDIPYHVVTTGREPGLYASVAESDTQVHGVPSKRLQKATCMEALAYYRSMYEDGKVEKWTSRANLPDDGLRAVGVEQGYRSLLNV</sequence>
<proteinExistence type="predicted"/>
<evidence type="ECO:0000313" key="1">
    <source>
        <dbReference type="EMBL" id="KAJ7633978.1"/>
    </source>
</evidence>
<dbReference type="Proteomes" id="UP001221757">
    <property type="component" value="Unassembled WGS sequence"/>
</dbReference>
<evidence type="ECO:0000313" key="2">
    <source>
        <dbReference type="Proteomes" id="UP001221757"/>
    </source>
</evidence>
<name>A0AAD7BY46_MYCRO</name>
<keyword evidence="2" id="KW-1185">Reference proteome</keyword>
<protein>
    <submittedName>
        <fullName evidence="1">Uncharacterized protein</fullName>
    </submittedName>
</protein>
<organism evidence="1 2">
    <name type="scientific">Mycena rosella</name>
    <name type="common">Pink bonnet</name>
    <name type="synonym">Agaricus rosellus</name>
    <dbReference type="NCBI Taxonomy" id="1033263"/>
    <lineage>
        <taxon>Eukaryota</taxon>
        <taxon>Fungi</taxon>
        <taxon>Dikarya</taxon>
        <taxon>Basidiomycota</taxon>
        <taxon>Agaricomycotina</taxon>
        <taxon>Agaricomycetes</taxon>
        <taxon>Agaricomycetidae</taxon>
        <taxon>Agaricales</taxon>
        <taxon>Marasmiineae</taxon>
        <taxon>Mycenaceae</taxon>
        <taxon>Mycena</taxon>
    </lineage>
</organism>
<dbReference type="EMBL" id="JARKIE010000480">
    <property type="protein sequence ID" value="KAJ7633978.1"/>
    <property type="molecule type" value="Genomic_DNA"/>
</dbReference>
<comment type="caution">
    <text evidence="1">The sequence shown here is derived from an EMBL/GenBank/DDBJ whole genome shotgun (WGS) entry which is preliminary data.</text>
</comment>
<reference evidence="1" key="1">
    <citation type="submission" date="2023-03" db="EMBL/GenBank/DDBJ databases">
        <title>Massive genome expansion in bonnet fungi (Mycena s.s.) driven by repeated elements and novel gene families across ecological guilds.</title>
        <authorList>
            <consortium name="Lawrence Berkeley National Laboratory"/>
            <person name="Harder C.B."/>
            <person name="Miyauchi S."/>
            <person name="Viragh M."/>
            <person name="Kuo A."/>
            <person name="Thoen E."/>
            <person name="Andreopoulos B."/>
            <person name="Lu D."/>
            <person name="Skrede I."/>
            <person name="Drula E."/>
            <person name="Henrissat B."/>
            <person name="Morin E."/>
            <person name="Kohler A."/>
            <person name="Barry K."/>
            <person name="LaButti K."/>
            <person name="Morin E."/>
            <person name="Salamov A."/>
            <person name="Lipzen A."/>
            <person name="Mereny Z."/>
            <person name="Hegedus B."/>
            <person name="Baldrian P."/>
            <person name="Stursova M."/>
            <person name="Weitz H."/>
            <person name="Taylor A."/>
            <person name="Grigoriev I.V."/>
            <person name="Nagy L.G."/>
            <person name="Martin F."/>
            <person name="Kauserud H."/>
        </authorList>
    </citation>
    <scope>NUCLEOTIDE SEQUENCE</scope>
    <source>
        <strain evidence="1">CBHHK067</strain>
    </source>
</reference>
<accession>A0AAD7BY46</accession>
<dbReference type="AlphaFoldDB" id="A0AAD7BY46"/>